<evidence type="ECO:0000259" key="25">
    <source>
        <dbReference type="PROSITE" id="PS50011"/>
    </source>
</evidence>
<feature type="domain" description="Protein kinase" evidence="25">
    <location>
        <begin position="357"/>
        <end position="635"/>
    </location>
</feature>
<evidence type="ECO:0000313" key="28">
    <source>
        <dbReference type="Proteomes" id="UP000516437"/>
    </source>
</evidence>
<evidence type="ECO:0000256" key="3">
    <source>
        <dbReference type="ARBA" id="ARBA00008536"/>
    </source>
</evidence>
<evidence type="ECO:0000256" key="16">
    <source>
        <dbReference type="ARBA" id="ARBA00023136"/>
    </source>
</evidence>
<dbReference type="SMART" id="SM00220">
    <property type="entry name" value="S_TKc"/>
    <property type="match status" value="1"/>
</dbReference>
<dbReference type="InterPro" id="IPR001220">
    <property type="entry name" value="Legume_lectin_dom"/>
</dbReference>
<dbReference type="InterPro" id="IPR017441">
    <property type="entry name" value="Protein_kinase_ATP_BS"/>
</dbReference>
<feature type="transmembrane region" description="Helical" evidence="24">
    <location>
        <begin position="290"/>
        <end position="314"/>
    </location>
</feature>
<feature type="binding site" evidence="22">
    <location>
        <position position="386"/>
    </location>
    <ligand>
        <name>ATP</name>
        <dbReference type="ChEBI" id="CHEBI:30616"/>
    </ligand>
</feature>
<dbReference type="InterPro" id="IPR000719">
    <property type="entry name" value="Prot_kinase_dom"/>
</dbReference>
<evidence type="ECO:0000256" key="15">
    <source>
        <dbReference type="ARBA" id="ARBA00022989"/>
    </source>
</evidence>
<keyword evidence="10 27" id="KW-0430">Lectin</keyword>
<dbReference type="CDD" id="cd06899">
    <property type="entry name" value="lectin_legume_LecRK_Arcelin_ConA"/>
    <property type="match status" value="1"/>
</dbReference>
<accession>A0A6A1V1Y3</accession>
<evidence type="ECO:0000313" key="27">
    <source>
        <dbReference type="EMBL" id="KAB1206702.1"/>
    </source>
</evidence>
<keyword evidence="6" id="KW-0723">Serine/threonine-protein kinase</keyword>
<feature type="compositionally biased region" description="Low complexity" evidence="23">
    <location>
        <begin position="654"/>
        <end position="686"/>
    </location>
</feature>
<dbReference type="GO" id="GO:0002229">
    <property type="term" value="P:defense response to oomycetes"/>
    <property type="evidence" value="ECO:0007669"/>
    <property type="project" value="UniProtKB-ARBA"/>
</dbReference>
<evidence type="ECO:0000256" key="24">
    <source>
        <dbReference type="SAM" id="Phobius"/>
    </source>
</evidence>
<evidence type="ECO:0000313" key="26">
    <source>
        <dbReference type="EMBL" id="KAB1206697.1"/>
    </source>
</evidence>
<organism evidence="27 28">
    <name type="scientific">Morella rubra</name>
    <name type="common">Chinese bayberry</name>
    <dbReference type="NCBI Taxonomy" id="262757"/>
    <lineage>
        <taxon>Eukaryota</taxon>
        <taxon>Viridiplantae</taxon>
        <taxon>Streptophyta</taxon>
        <taxon>Embryophyta</taxon>
        <taxon>Tracheophyta</taxon>
        <taxon>Spermatophyta</taxon>
        <taxon>Magnoliopsida</taxon>
        <taxon>eudicotyledons</taxon>
        <taxon>Gunneridae</taxon>
        <taxon>Pentapetalae</taxon>
        <taxon>rosids</taxon>
        <taxon>fabids</taxon>
        <taxon>Fagales</taxon>
        <taxon>Myricaceae</taxon>
        <taxon>Morella</taxon>
    </lineage>
</organism>
<comment type="similarity">
    <text evidence="2">Belongs to the leguminous lectin family.</text>
</comment>
<reference evidence="27" key="1">
    <citation type="submission" date="2018-07" db="EMBL/GenBank/DDBJ databases">
        <authorList>
            <person name="Gao Z.-S."/>
            <person name="Jia H.-M."/>
            <person name="Jia H.-J."/>
            <person name="Cai Q.-L."/>
            <person name="Wang Y."/>
            <person name="Zhao H.-B."/>
        </authorList>
    </citation>
    <scope>NUCLEOTIDE SEQUENCE</scope>
    <source>
        <tissue evidence="27">Leaves</tissue>
    </source>
</reference>
<comment type="caution">
    <text evidence="27">The sequence shown here is derived from an EMBL/GenBank/DDBJ whole genome shotgun (WGS) entry which is preliminary data.</text>
</comment>
<evidence type="ECO:0000256" key="10">
    <source>
        <dbReference type="ARBA" id="ARBA00022734"/>
    </source>
</evidence>
<dbReference type="FunFam" id="2.60.120.200:FF:000103">
    <property type="entry name" value="L-type lectin-domain containing receptor kinase IX.1"/>
    <property type="match status" value="1"/>
</dbReference>
<dbReference type="GO" id="GO:0005524">
    <property type="term" value="F:ATP binding"/>
    <property type="evidence" value="ECO:0007669"/>
    <property type="project" value="UniProtKB-UniRule"/>
</dbReference>
<keyword evidence="18" id="KW-0325">Glycoprotein</keyword>
<feature type="region of interest" description="Disordered" evidence="23">
    <location>
        <begin position="641"/>
        <end position="692"/>
    </location>
</feature>
<name>A0A6A1V1Y3_9ROSI</name>
<dbReference type="InterPro" id="IPR000985">
    <property type="entry name" value="Lectin_LegA_CS"/>
</dbReference>
<dbReference type="SUPFAM" id="SSF56112">
    <property type="entry name" value="Protein kinase-like (PK-like)"/>
    <property type="match status" value="1"/>
</dbReference>
<dbReference type="Pfam" id="PF00069">
    <property type="entry name" value="Pkinase"/>
    <property type="match status" value="1"/>
</dbReference>
<dbReference type="GO" id="GO:0009626">
    <property type="term" value="P:plant-type hypersensitive response"/>
    <property type="evidence" value="ECO:0007669"/>
    <property type="project" value="UniProtKB-ARBA"/>
</dbReference>
<evidence type="ECO:0000256" key="18">
    <source>
        <dbReference type="ARBA" id="ARBA00023180"/>
    </source>
</evidence>
<evidence type="ECO:0000256" key="5">
    <source>
        <dbReference type="ARBA" id="ARBA00022475"/>
    </source>
</evidence>
<protein>
    <submittedName>
        <fullName evidence="27">L-type lectin-domain containing receptor kinase IX.1</fullName>
    </submittedName>
</protein>
<keyword evidence="5" id="KW-1003">Cell membrane</keyword>
<evidence type="ECO:0000256" key="22">
    <source>
        <dbReference type="PROSITE-ProRule" id="PRU10141"/>
    </source>
</evidence>
<evidence type="ECO:0000256" key="9">
    <source>
        <dbReference type="ARBA" id="ARBA00022729"/>
    </source>
</evidence>
<dbReference type="InterPro" id="IPR013320">
    <property type="entry name" value="ConA-like_dom_sf"/>
</dbReference>
<evidence type="ECO:0000256" key="13">
    <source>
        <dbReference type="ARBA" id="ARBA00022821"/>
    </source>
</evidence>
<dbReference type="Gene3D" id="1.10.510.10">
    <property type="entry name" value="Transferase(Phosphotransferase) domain 1"/>
    <property type="match status" value="1"/>
</dbReference>
<dbReference type="EMBL" id="RXIC02000025">
    <property type="protein sequence ID" value="KAB1206702.1"/>
    <property type="molecule type" value="Genomic_DNA"/>
</dbReference>
<evidence type="ECO:0000256" key="20">
    <source>
        <dbReference type="ARBA" id="ARBA00058818"/>
    </source>
</evidence>
<evidence type="ECO:0000256" key="12">
    <source>
        <dbReference type="ARBA" id="ARBA00022777"/>
    </source>
</evidence>
<dbReference type="EMBL" id="RXIC02000025">
    <property type="protein sequence ID" value="KAB1206697.1"/>
    <property type="molecule type" value="Genomic_DNA"/>
</dbReference>
<dbReference type="Gene3D" id="3.30.200.20">
    <property type="entry name" value="Phosphorylase Kinase, domain 1"/>
    <property type="match status" value="1"/>
</dbReference>
<dbReference type="FunFam" id="3.30.200.20:FF:000168">
    <property type="entry name" value="L-type lectin-domain containing receptor kinase IX.1"/>
    <property type="match status" value="1"/>
</dbReference>
<dbReference type="Proteomes" id="UP000516437">
    <property type="component" value="Chromosome 7"/>
</dbReference>
<keyword evidence="9" id="KW-0732">Signal</keyword>
<dbReference type="GO" id="GO:0004674">
    <property type="term" value="F:protein serine/threonine kinase activity"/>
    <property type="evidence" value="ECO:0007669"/>
    <property type="project" value="UniProtKB-KW"/>
</dbReference>
<evidence type="ECO:0000256" key="1">
    <source>
        <dbReference type="ARBA" id="ARBA00004251"/>
    </source>
</evidence>
<comment type="similarity">
    <text evidence="3">In the N-terminal section; belongs to the leguminous lectin family.</text>
</comment>
<dbReference type="FunFam" id="1.10.510.10:FF:000240">
    <property type="entry name" value="Lectin-domain containing receptor kinase A4.3"/>
    <property type="match status" value="1"/>
</dbReference>
<evidence type="ECO:0000256" key="21">
    <source>
        <dbReference type="ARBA" id="ARBA00063357"/>
    </source>
</evidence>
<keyword evidence="14 22" id="KW-0067">ATP-binding</keyword>
<evidence type="ECO:0000256" key="8">
    <source>
        <dbReference type="ARBA" id="ARBA00022692"/>
    </source>
</evidence>
<proteinExistence type="inferred from homology"/>
<comment type="subcellular location">
    <subcellularLocation>
        <location evidence="1">Cell membrane</location>
        <topology evidence="1">Single-pass type I membrane protein</topology>
    </subcellularLocation>
</comment>
<evidence type="ECO:0000256" key="4">
    <source>
        <dbReference type="ARBA" id="ARBA00010217"/>
    </source>
</evidence>
<dbReference type="PROSITE" id="PS00107">
    <property type="entry name" value="PROTEIN_KINASE_ATP"/>
    <property type="match status" value="1"/>
</dbReference>
<evidence type="ECO:0000256" key="17">
    <source>
        <dbReference type="ARBA" id="ARBA00023170"/>
    </source>
</evidence>
<dbReference type="PROSITE" id="PS00308">
    <property type="entry name" value="LECTIN_LEGUME_ALPHA"/>
    <property type="match status" value="1"/>
</dbReference>
<comment type="similarity">
    <text evidence="4">In the C-terminal section; belongs to the protein kinase superfamily. Ser/Thr protein kinase family.</text>
</comment>
<comment type="function">
    <text evidence="19">Involved in resistance response to the pathogenic oomycetes Phytophthora infestans and Phytophthora capsici.</text>
</comment>
<evidence type="ECO:0000256" key="11">
    <source>
        <dbReference type="ARBA" id="ARBA00022741"/>
    </source>
</evidence>
<dbReference type="PROSITE" id="PS50011">
    <property type="entry name" value="PROTEIN_KINASE_DOM"/>
    <property type="match status" value="1"/>
</dbReference>
<dbReference type="GO" id="GO:0030246">
    <property type="term" value="F:carbohydrate binding"/>
    <property type="evidence" value="ECO:0007669"/>
    <property type="project" value="UniProtKB-KW"/>
</dbReference>
<keyword evidence="11 22" id="KW-0547">Nucleotide-binding</keyword>
<reference evidence="27 28" key="2">
    <citation type="journal article" date="2019" name="Plant Biotechnol. J.">
        <title>The red bayberry genome and genetic basis of sex determination.</title>
        <authorList>
            <person name="Jia H.M."/>
            <person name="Jia H.J."/>
            <person name="Cai Q.L."/>
            <person name="Wang Y."/>
            <person name="Zhao H.B."/>
            <person name="Yang W.F."/>
            <person name="Wang G.Y."/>
            <person name="Li Y.H."/>
            <person name="Zhan D.L."/>
            <person name="Shen Y.T."/>
            <person name="Niu Q.F."/>
            <person name="Chang L."/>
            <person name="Qiu J."/>
            <person name="Zhao L."/>
            <person name="Xie H.B."/>
            <person name="Fu W.Y."/>
            <person name="Jin J."/>
            <person name="Li X.W."/>
            <person name="Jiao Y."/>
            <person name="Zhou C.C."/>
            <person name="Tu T."/>
            <person name="Chai C.Y."/>
            <person name="Gao J.L."/>
            <person name="Fan L.J."/>
            <person name="van de Weg E."/>
            <person name="Wang J.Y."/>
            <person name="Gao Z.S."/>
        </authorList>
    </citation>
    <scope>NUCLEOTIDE SEQUENCE [LARGE SCALE GENOMIC DNA]</scope>
    <source>
        <tissue evidence="27">Leaves</tissue>
    </source>
</reference>
<dbReference type="Gene3D" id="2.60.120.200">
    <property type="match status" value="1"/>
</dbReference>
<evidence type="ECO:0000256" key="6">
    <source>
        <dbReference type="ARBA" id="ARBA00022527"/>
    </source>
</evidence>
<comment type="function">
    <text evidence="20">Promotes hydrogen peroxide H(2)O(2) production and cell death.</text>
</comment>
<dbReference type="GO" id="GO:0005886">
    <property type="term" value="C:plasma membrane"/>
    <property type="evidence" value="ECO:0007669"/>
    <property type="project" value="UniProtKB-SubCell"/>
</dbReference>
<dbReference type="SUPFAM" id="SSF49899">
    <property type="entry name" value="Concanavalin A-like lectins/glucanases"/>
    <property type="match status" value="1"/>
</dbReference>
<evidence type="ECO:0000256" key="2">
    <source>
        <dbReference type="ARBA" id="ARBA00007606"/>
    </source>
</evidence>
<keyword evidence="17 27" id="KW-0675">Receptor</keyword>
<evidence type="ECO:0000256" key="7">
    <source>
        <dbReference type="ARBA" id="ARBA00022679"/>
    </source>
</evidence>
<dbReference type="InterPro" id="IPR050528">
    <property type="entry name" value="L-type_Lectin-RKs"/>
</dbReference>
<gene>
    <name evidence="27" type="ORF">CJ030_MR7G013551</name>
    <name evidence="26" type="ORF">CJ030_MR7G013556</name>
</gene>
<keyword evidence="13" id="KW-0611">Plant defense</keyword>
<keyword evidence="28" id="KW-1185">Reference proteome</keyword>
<dbReference type="OrthoDB" id="4062651at2759"/>
<keyword evidence="16 24" id="KW-0472">Membrane</keyword>
<comment type="subunit">
    <text evidence="21">Interacts with ABCG40.</text>
</comment>
<dbReference type="CDD" id="cd14066">
    <property type="entry name" value="STKc_IRAK"/>
    <property type="match status" value="1"/>
</dbReference>
<dbReference type="Pfam" id="PF00139">
    <property type="entry name" value="Lectin_legB"/>
    <property type="match status" value="1"/>
</dbReference>
<dbReference type="InterPro" id="IPR008271">
    <property type="entry name" value="Ser/Thr_kinase_AS"/>
</dbReference>
<keyword evidence="15 24" id="KW-1133">Transmembrane helix</keyword>
<keyword evidence="7" id="KW-0808">Transferase</keyword>
<keyword evidence="12 27" id="KW-0418">Kinase</keyword>
<evidence type="ECO:0000256" key="14">
    <source>
        <dbReference type="ARBA" id="ARBA00022840"/>
    </source>
</evidence>
<dbReference type="AlphaFoldDB" id="A0A6A1V1Y3"/>
<keyword evidence="8 24" id="KW-0812">Transmembrane</keyword>
<reference evidence="27" key="3">
    <citation type="submission" date="2019-09" db="EMBL/GenBank/DDBJ databases">
        <authorList>
            <person name="Gao Z."/>
        </authorList>
    </citation>
    <scope>NUCLEOTIDE SEQUENCE</scope>
    <source>
        <tissue evidence="27">Leaves</tissue>
    </source>
</reference>
<dbReference type="InterPro" id="IPR011009">
    <property type="entry name" value="Kinase-like_dom_sf"/>
</dbReference>
<evidence type="ECO:0000256" key="19">
    <source>
        <dbReference type="ARBA" id="ARBA00058054"/>
    </source>
</evidence>
<dbReference type="PANTHER" id="PTHR27007">
    <property type="match status" value="1"/>
</dbReference>
<dbReference type="PROSITE" id="PS00108">
    <property type="entry name" value="PROTEIN_KINASE_ST"/>
    <property type="match status" value="1"/>
</dbReference>
<evidence type="ECO:0000256" key="23">
    <source>
        <dbReference type="SAM" id="MobiDB-lite"/>
    </source>
</evidence>
<sequence length="692" mass="76410">MVGCSFKIKDLPFPETLILLILLTITDRFFFPTPFTSALSFNFTSFSYNSNITYERAFPDNEVIQLTGNEVRTALVGRATYASPLHLWDNASRALTDFATHFSFVIDSKNRTAYGDGLAFFLEPAGSIMPAVVTKGGAMGLADDSQELNTTDNHFVAVEFDIYSNRWDPPGEHVGINIKSMQSVANVSWSSNTSIRGGIENEAWISYNSTSHNLSVVFTGIRNNVTVRQFLSQTVDLRLHLPEWVTFGFSAATGNVSAMHTIYSWYFDSPGIAGAPSPNLAPKPGKNKKLGLAVGLGAVGCFLVGGLALVLVTLRKRNKRDKEYDRAFSEYMDDGFQRGTGPKRFSFKELARATNNFSDDEKLGQGGFGGVYKGFLRDLKSSVAIKRVSKGSAQGIKEYASEVKIISRLRHRNLVQLIGWCHERRELLLVYEFMPNRSLDFHLFKEESSLQWVARYKIARGLALALLYLHEEWEQCVVHRDIKSSNIMLDSNFDAKLGDFGLARLVDHAKGSQTTVLAGTMGYMAPECVTTLKASKESDVYSFGIVALEIACGRKPINPKAPEDQVIMVEWVWELYGIGEVLKAADPRLSGDFDGQQMERLMIVGLWCARPDRNLRPSIRQAMHVLNFEAPLPALPSDVPGPAYPPAMNRPTMSLSISSGTATDSSNSSKTNSSQFSSSSAGSQSAARLHSH</sequence>